<dbReference type="Gene3D" id="1.20.120.220">
    <property type="entry name" value="ATP synthase, F0 complex, subunit A"/>
    <property type="match status" value="1"/>
</dbReference>
<dbReference type="InterPro" id="IPR045082">
    <property type="entry name" value="ATP_syn_F0_a_bact/chloroplast"/>
</dbReference>
<feature type="transmembrane region" description="Helical" evidence="11">
    <location>
        <begin position="12"/>
        <end position="42"/>
    </location>
</feature>
<keyword evidence="3 11" id="KW-0813">Transport</keyword>
<keyword evidence="6 11" id="KW-0375">Hydrogen ion transport</keyword>
<evidence type="ECO:0000256" key="8">
    <source>
        <dbReference type="ARBA" id="ARBA00023065"/>
    </source>
</evidence>
<evidence type="ECO:0000256" key="1">
    <source>
        <dbReference type="ARBA" id="ARBA00004141"/>
    </source>
</evidence>
<keyword evidence="4 11" id="KW-0138">CF(0)</keyword>
<evidence type="ECO:0000256" key="2">
    <source>
        <dbReference type="ARBA" id="ARBA00006810"/>
    </source>
</evidence>
<evidence type="ECO:0000256" key="11">
    <source>
        <dbReference type="HAMAP-Rule" id="MF_01393"/>
    </source>
</evidence>
<evidence type="ECO:0000256" key="4">
    <source>
        <dbReference type="ARBA" id="ARBA00022547"/>
    </source>
</evidence>
<dbReference type="PRINTS" id="PR00123">
    <property type="entry name" value="ATPASEA"/>
</dbReference>
<evidence type="ECO:0000256" key="6">
    <source>
        <dbReference type="ARBA" id="ARBA00022781"/>
    </source>
</evidence>
<evidence type="ECO:0000256" key="3">
    <source>
        <dbReference type="ARBA" id="ARBA00022448"/>
    </source>
</evidence>
<dbReference type="InterPro" id="IPR035908">
    <property type="entry name" value="F0_ATP_A_sf"/>
</dbReference>
<dbReference type="PANTHER" id="PTHR42823">
    <property type="entry name" value="ATP SYNTHASE SUBUNIT A, CHLOROPLASTIC"/>
    <property type="match status" value="1"/>
</dbReference>
<keyword evidence="8 11" id="KW-0406">Ion transport</keyword>
<keyword evidence="10 11" id="KW-0066">ATP synthesis</keyword>
<accession>A0A1G2RVZ0</accession>
<dbReference type="SUPFAM" id="SSF81336">
    <property type="entry name" value="F1F0 ATP synthase subunit A"/>
    <property type="match status" value="1"/>
</dbReference>
<keyword evidence="11" id="KW-1003">Cell membrane</keyword>
<dbReference type="PROSITE" id="PS00449">
    <property type="entry name" value="ATPASE_A"/>
    <property type="match status" value="1"/>
</dbReference>
<dbReference type="Proteomes" id="UP000178222">
    <property type="component" value="Unassembled WGS sequence"/>
</dbReference>
<keyword evidence="7 11" id="KW-1133">Transmembrane helix</keyword>
<evidence type="ECO:0000313" key="14">
    <source>
        <dbReference type="Proteomes" id="UP000178222"/>
    </source>
</evidence>
<feature type="transmembrane region" description="Helical" evidence="11">
    <location>
        <begin position="125"/>
        <end position="146"/>
    </location>
</feature>
<keyword evidence="5 11" id="KW-0812">Transmembrane</keyword>
<dbReference type="NCBIfam" id="TIGR01131">
    <property type="entry name" value="ATP_synt_6_or_A"/>
    <property type="match status" value="1"/>
</dbReference>
<dbReference type="GO" id="GO:0046933">
    <property type="term" value="F:proton-transporting ATP synthase activity, rotational mechanism"/>
    <property type="evidence" value="ECO:0007669"/>
    <property type="project" value="UniProtKB-UniRule"/>
</dbReference>
<dbReference type="InterPro" id="IPR000568">
    <property type="entry name" value="ATP_synth_F0_asu"/>
</dbReference>
<name>A0A1G2RVZ0_9BACT</name>
<comment type="caution">
    <text evidence="13">The sequence shown here is derived from an EMBL/GenBank/DDBJ whole genome shotgun (WGS) entry which is preliminary data.</text>
</comment>
<dbReference type="PANTHER" id="PTHR42823:SF3">
    <property type="entry name" value="ATP SYNTHASE SUBUNIT A, CHLOROPLASTIC"/>
    <property type="match status" value="1"/>
</dbReference>
<protein>
    <recommendedName>
        <fullName evidence="11 12">ATP synthase subunit a</fullName>
    </recommendedName>
    <alternativeName>
        <fullName evidence="11">ATP synthase F0 sector subunit a</fullName>
    </alternativeName>
    <alternativeName>
        <fullName evidence="11">F-ATPase subunit 6</fullName>
    </alternativeName>
</protein>
<evidence type="ECO:0000256" key="9">
    <source>
        <dbReference type="ARBA" id="ARBA00023136"/>
    </source>
</evidence>
<dbReference type="HAMAP" id="MF_01393">
    <property type="entry name" value="ATP_synth_a_bact"/>
    <property type="match status" value="1"/>
</dbReference>
<dbReference type="GO" id="GO:0005886">
    <property type="term" value="C:plasma membrane"/>
    <property type="evidence" value="ECO:0007669"/>
    <property type="project" value="UniProtKB-SubCell"/>
</dbReference>
<proteinExistence type="inferred from homology"/>
<dbReference type="AlphaFoldDB" id="A0A1G2RVZ0"/>
<evidence type="ECO:0000256" key="5">
    <source>
        <dbReference type="ARBA" id="ARBA00022692"/>
    </source>
</evidence>
<dbReference type="GO" id="GO:0045259">
    <property type="term" value="C:proton-transporting ATP synthase complex"/>
    <property type="evidence" value="ECO:0007669"/>
    <property type="project" value="UniProtKB-KW"/>
</dbReference>
<evidence type="ECO:0000256" key="12">
    <source>
        <dbReference type="RuleBase" id="RU000483"/>
    </source>
</evidence>
<sequence>MESIHISLRAETIGYVFGLPITNSLVLSLLTAVLLVGGGFFIARTLRPVPGKAQSTAELAVGGILDFMAQVLGDRRQALKFFPLVATIFLFILLNNWIGVLPGIGSVGTVDEAHKFVPFLRPAAADLNTTLALAIIAVLAVQLYAVQKLGFFVQVGKYINFRHGPIHFFVGLLELVGEFARVLSFSFRLFGNMFAGEVLLIIMMALLPVFAAFGALPFFFLEYFVGFIQALVFAMLTLVFLKVATMEVEH</sequence>
<evidence type="ECO:0000256" key="7">
    <source>
        <dbReference type="ARBA" id="ARBA00022989"/>
    </source>
</evidence>
<evidence type="ECO:0000256" key="10">
    <source>
        <dbReference type="ARBA" id="ARBA00023310"/>
    </source>
</evidence>
<dbReference type="CDD" id="cd00310">
    <property type="entry name" value="ATP-synt_Fo_a_6"/>
    <property type="match status" value="1"/>
</dbReference>
<dbReference type="GO" id="GO:0042777">
    <property type="term" value="P:proton motive force-driven plasma membrane ATP synthesis"/>
    <property type="evidence" value="ECO:0007669"/>
    <property type="project" value="TreeGrafter"/>
</dbReference>
<dbReference type="EMBL" id="MHUL01000033">
    <property type="protein sequence ID" value="OHA76472.1"/>
    <property type="molecule type" value="Genomic_DNA"/>
</dbReference>
<evidence type="ECO:0000313" key="13">
    <source>
        <dbReference type="EMBL" id="OHA76472.1"/>
    </source>
</evidence>
<comment type="similarity">
    <text evidence="2 11 12">Belongs to the ATPase A chain family.</text>
</comment>
<gene>
    <name evidence="11" type="primary">atpB</name>
    <name evidence="13" type="ORF">A3J30_00345</name>
</gene>
<dbReference type="InterPro" id="IPR023011">
    <property type="entry name" value="ATP_synth_F0_asu_AS"/>
</dbReference>
<dbReference type="Pfam" id="PF00119">
    <property type="entry name" value="ATP-synt_A"/>
    <property type="match status" value="1"/>
</dbReference>
<feature type="transmembrane region" description="Helical" evidence="11">
    <location>
        <begin position="198"/>
        <end position="220"/>
    </location>
</feature>
<reference evidence="13 14" key="1">
    <citation type="journal article" date="2016" name="Nat. Commun.">
        <title>Thousands of microbial genomes shed light on interconnected biogeochemical processes in an aquifer system.</title>
        <authorList>
            <person name="Anantharaman K."/>
            <person name="Brown C.T."/>
            <person name="Hug L.A."/>
            <person name="Sharon I."/>
            <person name="Castelle C.J."/>
            <person name="Probst A.J."/>
            <person name="Thomas B.C."/>
            <person name="Singh A."/>
            <person name="Wilkins M.J."/>
            <person name="Karaoz U."/>
            <person name="Brodie E.L."/>
            <person name="Williams K.H."/>
            <person name="Hubbard S.S."/>
            <person name="Banfield J.F."/>
        </authorList>
    </citation>
    <scope>NUCLEOTIDE SEQUENCE [LARGE SCALE GENOMIC DNA]</scope>
</reference>
<keyword evidence="9 11" id="KW-0472">Membrane</keyword>
<feature type="transmembrane region" description="Helical" evidence="11">
    <location>
        <begin position="81"/>
        <end position="104"/>
    </location>
</feature>
<comment type="subcellular location">
    <subcellularLocation>
        <location evidence="11 12">Cell membrane</location>
        <topology evidence="11 12">Multi-pass membrane protein</topology>
    </subcellularLocation>
    <subcellularLocation>
        <location evidence="1">Membrane</location>
        <topology evidence="1">Multi-pass membrane protein</topology>
    </subcellularLocation>
</comment>
<comment type="function">
    <text evidence="11 12">Key component of the proton channel; it plays a direct role in the translocation of protons across the membrane.</text>
</comment>
<feature type="transmembrane region" description="Helical" evidence="11">
    <location>
        <begin position="166"/>
        <end position="186"/>
    </location>
</feature>
<organism evidence="13 14">
    <name type="scientific">Candidatus Wildermuthbacteria bacterium RIFCSPLOWO2_02_FULL_47_9c</name>
    <dbReference type="NCBI Taxonomy" id="1802466"/>
    <lineage>
        <taxon>Bacteria</taxon>
        <taxon>Candidatus Wildermuthiibacteriota</taxon>
    </lineage>
</organism>
<feature type="transmembrane region" description="Helical" evidence="11">
    <location>
        <begin position="226"/>
        <end position="244"/>
    </location>
</feature>